<evidence type="ECO:0000313" key="11">
    <source>
        <dbReference type="Proteomes" id="UP000198280"/>
    </source>
</evidence>
<feature type="transmembrane region" description="Helical" evidence="8">
    <location>
        <begin position="208"/>
        <end position="227"/>
    </location>
</feature>
<gene>
    <name evidence="10" type="ORF">SAMN05216252_105190</name>
</gene>
<feature type="transmembrane region" description="Helical" evidence="8">
    <location>
        <begin position="91"/>
        <end position="113"/>
    </location>
</feature>
<dbReference type="InterPro" id="IPR020846">
    <property type="entry name" value="MFS_dom"/>
</dbReference>
<dbReference type="InterPro" id="IPR036259">
    <property type="entry name" value="MFS_trans_sf"/>
</dbReference>
<keyword evidence="6 8" id="KW-0472">Membrane</keyword>
<feature type="transmembrane region" description="Helical" evidence="8">
    <location>
        <begin position="119"/>
        <end position="135"/>
    </location>
</feature>
<dbReference type="PROSITE" id="PS50850">
    <property type="entry name" value="MFS"/>
    <property type="match status" value="1"/>
</dbReference>
<feature type="transmembrane region" description="Helical" evidence="8">
    <location>
        <begin position="173"/>
        <end position="196"/>
    </location>
</feature>
<feature type="transmembrane region" description="Helical" evidence="8">
    <location>
        <begin position="371"/>
        <end position="400"/>
    </location>
</feature>
<dbReference type="PANTHER" id="PTHR42718">
    <property type="entry name" value="MAJOR FACILITATOR SUPERFAMILY MULTIDRUG TRANSPORTER MFSC"/>
    <property type="match status" value="1"/>
</dbReference>
<name>A0A239DXI0_9ACTN</name>
<dbReference type="OrthoDB" id="4484751at2"/>
<evidence type="ECO:0000256" key="7">
    <source>
        <dbReference type="ARBA" id="ARBA00023251"/>
    </source>
</evidence>
<dbReference type="InterPro" id="IPR011701">
    <property type="entry name" value="MFS"/>
</dbReference>
<dbReference type="Pfam" id="PF07690">
    <property type="entry name" value="MFS_1"/>
    <property type="match status" value="1"/>
</dbReference>
<dbReference type="Gene3D" id="1.20.1250.20">
    <property type="entry name" value="MFS general substrate transporter like domains"/>
    <property type="match status" value="1"/>
</dbReference>
<feature type="transmembrane region" description="Helical" evidence="8">
    <location>
        <begin position="309"/>
        <end position="331"/>
    </location>
</feature>
<dbReference type="SUPFAM" id="SSF103473">
    <property type="entry name" value="MFS general substrate transporter"/>
    <property type="match status" value="1"/>
</dbReference>
<feature type="transmembrane region" description="Helical" evidence="8">
    <location>
        <begin position="233"/>
        <end position="255"/>
    </location>
</feature>
<dbReference type="GO" id="GO:0005886">
    <property type="term" value="C:plasma membrane"/>
    <property type="evidence" value="ECO:0007669"/>
    <property type="project" value="UniProtKB-SubCell"/>
</dbReference>
<comment type="subcellular location">
    <subcellularLocation>
        <location evidence="1">Cell membrane</location>
        <topology evidence="1">Multi-pass membrane protein</topology>
    </subcellularLocation>
</comment>
<keyword evidence="3" id="KW-1003">Cell membrane</keyword>
<dbReference type="CDD" id="cd17504">
    <property type="entry name" value="MFS_MMR_MDR_like"/>
    <property type="match status" value="1"/>
</dbReference>
<keyword evidence="11" id="KW-1185">Reference proteome</keyword>
<protein>
    <submittedName>
        <fullName evidence="10">Major Facilitator Superfamily protein</fullName>
    </submittedName>
</protein>
<dbReference type="PANTHER" id="PTHR42718:SF46">
    <property type="entry name" value="BLR6921 PROTEIN"/>
    <property type="match status" value="1"/>
</dbReference>
<evidence type="ECO:0000256" key="6">
    <source>
        <dbReference type="ARBA" id="ARBA00023136"/>
    </source>
</evidence>
<feature type="transmembrane region" description="Helical" evidence="8">
    <location>
        <begin position="275"/>
        <end position="297"/>
    </location>
</feature>
<feature type="domain" description="Major facilitator superfamily (MFS) profile" evidence="9">
    <location>
        <begin position="24"/>
        <end position="471"/>
    </location>
</feature>
<evidence type="ECO:0000259" key="9">
    <source>
        <dbReference type="PROSITE" id="PS50850"/>
    </source>
</evidence>
<evidence type="ECO:0000256" key="8">
    <source>
        <dbReference type="SAM" id="Phobius"/>
    </source>
</evidence>
<dbReference type="AlphaFoldDB" id="A0A239DXI0"/>
<evidence type="ECO:0000256" key="4">
    <source>
        <dbReference type="ARBA" id="ARBA00022692"/>
    </source>
</evidence>
<organism evidence="10 11">
    <name type="scientific">Actinacidiphila glaucinigra</name>
    <dbReference type="NCBI Taxonomy" id="235986"/>
    <lineage>
        <taxon>Bacteria</taxon>
        <taxon>Bacillati</taxon>
        <taxon>Actinomycetota</taxon>
        <taxon>Actinomycetes</taxon>
        <taxon>Kitasatosporales</taxon>
        <taxon>Streptomycetaceae</taxon>
        <taxon>Actinacidiphila</taxon>
    </lineage>
</organism>
<evidence type="ECO:0000256" key="1">
    <source>
        <dbReference type="ARBA" id="ARBA00004651"/>
    </source>
</evidence>
<feature type="transmembrane region" description="Helical" evidence="8">
    <location>
        <begin position="443"/>
        <end position="466"/>
    </location>
</feature>
<proteinExistence type="predicted"/>
<feature type="transmembrane region" description="Helical" evidence="8">
    <location>
        <begin position="412"/>
        <end position="431"/>
    </location>
</feature>
<feature type="transmembrane region" description="Helical" evidence="8">
    <location>
        <begin position="343"/>
        <end position="365"/>
    </location>
</feature>
<keyword evidence="5 8" id="KW-1133">Transmembrane helix</keyword>
<feature type="transmembrane region" description="Helical" evidence="8">
    <location>
        <begin position="21"/>
        <end position="42"/>
    </location>
</feature>
<dbReference type="Proteomes" id="UP000198280">
    <property type="component" value="Unassembled WGS sequence"/>
</dbReference>
<reference evidence="10 11" key="1">
    <citation type="submission" date="2017-06" db="EMBL/GenBank/DDBJ databases">
        <authorList>
            <person name="Kim H.J."/>
            <person name="Triplett B.A."/>
        </authorList>
    </citation>
    <scope>NUCLEOTIDE SEQUENCE [LARGE SCALE GENOMIC DNA]</scope>
    <source>
        <strain evidence="10 11">CGMCC 4.1858</strain>
    </source>
</reference>
<dbReference type="RefSeq" id="WP_089223759.1">
    <property type="nucleotide sequence ID" value="NZ_FZOF01000005.1"/>
</dbReference>
<feature type="transmembrane region" description="Helical" evidence="8">
    <location>
        <begin position="62"/>
        <end position="79"/>
    </location>
</feature>
<accession>A0A239DXI0</accession>
<keyword evidence="2" id="KW-0813">Transport</keyword>
<evidence type="ECO:0000313" key="10">
    <source>
        <dbReference type="EMBL" id="SNS36678.1"/>
    </source>
</evidence>
<dbReference type="EMBL" id="FZOF01000005">
    <property type="protein sequence ID" value="SNS36678.1"/>
    <property type="molecule type" value="Genomic_DNA"/>
</dbReference>
<dbReference type="GO" id="GO:0022857">
    <property type="term" value="F:transmembrane transporter activity"/>
    <property type="evidence" value="ECO:0007669"/>
    <property type="project" value="InterPro"/>
</dbReference>
<evidence type="ECO:0000256" key="3">
    <source>
        <dbReference type="ARBA" id="ARBA00022475"/>
    </source>
</evidence>
<feature type="transmembrane region" description="Helical" evidence="8">
    <location>
        <begin position="147"/>
        <end position="167"/>
    </location>
</feature>
<dbReference type="GO" id="GO:0046677">
    <property type="term" value="P:response to antibiotic"/>
    <property type="evidence" value="ECO:0007669"/>
    <property type="project" value="UniProtKB-KW"/>
</dbReference>
<keyword evidence="4 8" id="KW-0812">Transmembrane</keyword>
<keyword evidence="7" id="KW-0046">Antibiotic resistance</keyword>
<dbReference type="Gene3D" id="1.20.1720.10">
    <property type="entry name" value="Multidrug resistance protein D"/>
    <property type="match status" value="1"/>
</dbReference>
<evidence type="ECO:0000256" key="5">
    <source>
        <dbReference type="ARBA" id="ARBA00022989"/>
    </source>
</evidence>
<evidence type="ECO:0000256" key="2">
    <source>
        <dbReference type="ARBA" id="ARBA00022448"/>
    </source>
</evidence>
<sequence>MPPRTAPRSPRSPRPARPARPRAVLAVVLLGVFAFALLQSLINPVLPRLQEELGTTQTHITWVVTAFLLSASVFTPVLGRLGDRYGKDRMLVVALAALAVGSLLSAAATGIGVMIAGRAVQGVGGSVLPLAFGIVRDELPRERIPGAIGLASALTAVGGGSGVVLAGPLEDALGIRALFWLPMVLTAIAAVAARIVVPPSPSRNDGPVSWASALLMAGWLIALLVPLTQAPVWGWSSGRVLGPLVAAVALAAAWITTERRSAGPLVDMRMLRVPAVWTTNLVSLLLGASVFAVLGFMPAFLQTPPESGYGFGASVTRAGLLLLPMTVAMSVAGPVSVRLTRLVGARTVLTSAAALNALALAGLALRHDRAWQAVVAMVLLGTAFGGAVATMSNIVVAAVHPGQTGVAAGVNANVRTVGGALGAALMGGIVGARAGDGGLPAEAGYTCGFAVLALAGLGAVLAAWLVPREGTAEPAPAEHPIAVRS</sequence>